<evidence type="ECO:0000256" key="4">
    <source>
        <dbReference type="ARBA" id="ARBA00023163"/>
    </source>
</evidence>
<dbReference type="OrthoDB" id="1906727at2759"/>
<dbReference type="EMBL" id="CM035441">
    <property type="protein sequence ID" value="KAH7280723.1"/>
    <property type="molecule type" value="Genomic_DNA"/>
</dbReference>
<evidence type="ECO:0000256" key="1">
    <source>
        <dbReference type="ARBA" id="ARBA00004123"/>
    </source>
</evidence>
<dbReference type="InterPro" id="IPR044822">
    <property type="entry name" value="Myb_DNA-bind_4"/>
</dbReference>
<dbReference type="PROSITE" id="PS50090">
    <property type="entry name" value="MYB_LIKE"/>
    <property type="match status" value="2"/>
</dbReference>
<dbReference type="GO" id="GO:0010468">
    <property type="term" value="P:regulation of gene expression"/>
    <property type="evidence" value="ECO:0007669"/>
    <property type="project" value="UniProtKB-ARBA"/>
</dbReference>
<comment type="subcellular location">
    <subcellularLocation>
        <location evidence="1">Nucleus</location>
    </subcellularLocation>
</comment>
<evidence type="ECO:0000256" key="6">
    <source>
        <dbReference type="SAM" id="MobiDB-lite"/>
    </source>
</evidence>
<protein>
    <recommendedName>
        <fullName evidence="7">Myb-like domain-containing protein</fullName>
    </recommendedName>
</protein>
<dbReference type="AlphaFoldDB" id="A0A8T2QB40"/>
<dbReference type="SMART" id="SM00717">
    <property type="entry name" value="SANT"/>
    <property type="match status" value="2"/>
</dbReference>
<proteinExistence type="predicted"/>
<evidence type="ECO:0000313" key="9">
    <source>
        <dbReference type="Proteomes" id="UP000825935"/>
    </source>
</evidence>
<organism evidence="8 9">
    <name type="scientific">Ceratopteris richardii</name>
    <name type="common">Triangle waterfern</name>
    <dbReference type="NCBI Taxonomy" id="49495"/>
    <lineage>
        <taxon>Eukaryota</taxon>
        <taxon>Viridiplantae</taxon>
        <taxon>Streptophyta</taxon>
        <taxon>Embryophyta</taxon>
        <taxon>Tracheophyta</taxon>
        <taxon>Polypodiopsida</taxon>
        <taxon>Polypodiidae</taxon>
        <taxon>Polypodiales</taxon>
        <taxon>Pteridineae</taxon>
        <taxon>Pteridaceae</taxon>
        <taxon>Parkerioideae</taxon>
        <taxon>Ceratopteris</taxon>
    </lineage>
</organism>
<dbReference type="OMA" id="LWEDISC"/>
<dbReference type="Pfam" id="PF13837">
    <property type="entry name" value="Myb_DNA-bind_4"/>
    <property type="match status" value="2"/>
</dbReference>
<feature type="compositionally biased region" description="Low complexity" evidence="6">
    <location>
        <begin position="18"/>
        <end position="35"/>
    </location>
</feature>
<keyword evidence="4" id="KW-0804">Transcription</keyword>
<evidence type="ECO:0000256" key="2">
    <source>
        <dbReference type="ARBA" id="ARBA00023015"/>
    </source>
</evidence>
<feature type="region of interest" description="Disordered" evidence="6">
    <location>
        <begin position="1"/>
        <end position="35"/>
    </location>
</feature>
<gene>
    <name evidence="8" type="ORF">KP509_36G011200</name>
</gene>
<name>A0A8T2QB40_CERRI</name>
<feature type="domain" description="Myb-like" evidence="7">
    <location>
        <begin position="367"/>
        <end position="431"/>
    </location>
</feature>
<reference evidence="8" key="1">
    <citation type="submission" date="2021-08" db="EMBL/GenBank/DDBJ databases">
        <title>WGS assembly of Ceratopteris richardii.</title>
        <authorList>
            <person name="Marchant D.B."/>
            <person name="Chen G."/>
            <person name="Jenkins J."/>
            <person name="Shu S."/>
            <person name="Leebens-Mack J."/>
            <person name="Grimwood J."/>
            <person name="Schmutz J."/>
            <person name="Soltis P."/>
            <person name="Soltis D."/>
            <person name="Chen Z.-H."/>
        </authorList>
    </citation>
    <scope>NUCLEOTIDE SEQUENCE</scope>
    <source>
        <strain evidence="8">Whitten #5841</strain>
        <tissue evidence="8">Leaf</tissue>
    </source>
</reference>
<dbReference type="InterPro" id="IPR001005">
    <property type="entry name" value="SANT/Myb"/>
</dbReference>
<comment type="caution">
    <text evidence="8">The sequence shown here is derived from an EMBL/GenBank/DDBJ whole genome shotgun (WGS) entry which is preliminary data.</text>
</comment>
<evidence type="ECO:0000259" key="7">
    <source>
        <dbReference type="PROSITE" id="PS50090"/>
    </source>
</evidence>
<dbReference type="Gene3D" id="1.10.10.60">
    <property type="entry name" value="Homeodomain-like"/>
    <property type="match status" value="2"/>
</dbReference>
<evidence type="ECO:0000256" key="5">
    <source>
        <dbReference type="ARBA" id="ARBA00023242"/>
    </source>
</evidence>
<feature type="region of interest" description="Disordered" evidence="6">
    <location>
        <begin position="250"/>
        <end position="270"/>
    </location>
</feature>
<keyword evidence="2" id="KW-0805">Transcription regulation</keyword>
<dbReference type="GO" id="GO:0005634">
    <property type="term" value="C:nucleus"/>
    <property type="evidence" value="ECO:0007669"/>
    <property type="project" value="UniProtKB-SubCell"/>
</dbReference>
<dbReference type="CDD" id="cd12203">
    <property type="entry name" value="GT1"/>
    <property type="match status" value="2"/>
</dbReference>
<evidence type="ECO:0000313" key="8">
    <source>
        <dbReference type="EMBL" id="KAH7280723.1"/>
    </source>
</evidence>
<feature type="domain" description="Myb-like" evidence="7">
    <location>
        <begin position="95"/>
        <end position="159"/>
    </location>
</feature>
<dbReference type="Proteomes" id="UP000825935">
    <property type="component" value="Chromosome 36"/>
</dbReference>
<keyword evidence="5" id="KW-0539">Nucleus</keyword>
<keyword evidence="9" id="KW-1185">Reference proteome</keyword>
<sequence>MNLQQSVRQPGTGDVELQSSSSTEDDVSVQSQDSLSVQCVQSEDIPLRFPIEVSTSSLALEPQVSSVDISSHQPILNGTIRVEGSIVIDDEKKREHKRRSKNWTHAETLKLVQLRTELDERFRRSGKKAMLWEEISLALQKEKISRDGQQCKDKWEKLTAAYKEVRDGSRDKTKHPFFDELNALFSWKSYKKEADCCEEGGDAKQVKFEVLNTAMPSWSQQGMPHGFSPLPNTIDLREVHSNTEVKDARYNHSLNEAQKQAPSSPGKRKRDDVIPLFDYNAMQSILDSVITRQQRFLKDLLDALDRKEQLKEQMWHEREEKWRAEERAQRFALNSALIRLMQKLLGEQQSTGVTTDIVPCTRTVATTSKKRSKNWKKSEVSNLIQLRQEMESKFVSSTRRAGLWDELGEKLASLGTHRDGKQCREKWDKLMAEYKDVMDGRKDKDESHYFAQLSEVMGRMKDGDNKSSSEITKDECVVDRLKEDNVVAANG</sequence>
<dbReference type="PANTHER" id="PTHR21654">
    <property type="entry name" value="FI21293P1"/>
    <property type="match status" value="1"/>
</dbReference>
<keyword evidence="3" id="KW-0238">DNA-binding</keyword>
<feature type="compositionally biased region" description="Polar residues" evidence="6">
    <location>
        <begin position="252"/>
        <end position="263"/>
    </location>
</feature>
<accession>A0A8T2QB40</accession>
<dbReference type="GO" id="GO:0003677">
    <property type="term" value="F:DNA binding"/>
    <property type="evidence" value="ECO:0007669"/>
    <property type="project" value="UniProtKB-KW"/>
</dbReference>
<evidence type="ECO:0000256" key="3">
    <source>
        <dbReference type="ARBA" id="ARBA00023125"/>
    </source>
</evidence>
<dbReference type="PANTHER" id="PTHR21654:SF84">
    <property type="entry name" value="SI:DKEY-66I24.7"/>
    <property type="match status" value="1"/>
</dbReference>
<dbReference type="EMBL" id="CM035441">
    <property type="protein sequence ID" value="KAH7280722.1"/>
    <property type="molecule type" value="Genomic_DNA"/>
</dbReference>